<dbReference type="Pfam" id="PF13193">
    <property type="entry name" value="AMP-binding_C"/>
    <property type="match status" value="1"/>
</dbReference>
<dbReference type="Gene3D" id="3.40.50.12780">
    <property type="entry name" value="N-terminal domain of ligase-like"/>
    <property type="match status" value="1"/>
</dbReference>
<evidence type="ECO:0000313" key="7">
    <source>
        <dbReference type="EMBL" id="APF40635.1"/>
    </source>
</evidence>
<dbReference type="OrthoDB" id="9803968at2"/>
<dbReference type="STRING" id="556325.BHE16_05945"/>
<protein>
    <submittedName>
        <fullName evidence="7">AMP-dependent synthetase</fullName>
    </submittedName>
</protein>
<dbReference type="InterPro" id="IPR000873">
    <property type="entry name" value="AMP-dep_synth/lig_dom"/>
</dbReference>
<keyword evidence="4" id="KW-0067">ATP-binding</keyword>
<gene>
    <name evidence="7" type="ORF">BHE16_05945</name>
</gene>
<evidence type="ECO:0000259" key="5">
    <source>
        <dbReference type="Pfam" id="PF00501"/>
    </source>
</evidence>
<dbReference type="Gene3D" id="3.30.300.30">
    <property type="match status" value="1"/>
</dbReference>
<evidence type="ECO:0000256" key="4">
    <source>
        <dbReference type="ARBA" id="ARBA00022840"/>
    </source>
</evidence>
<reference evidence="7 8" key="1">
    <citation type="submission" date="2016-11" db="EMBL/GenBank/DDBJ databases">
        <title>Genome sequencing of Zhihengliuella aestuarii B18 antagonistic to Plasmodiophora brassicae.</title>
        <authorList>
            <person name="Luo Y."/>
        </authorList>
    </citation>
    <scope>NUCLEOTIDE SEQUENCE [LARGE SCALE GENOMIC DNA]</scope>
    <source>
        <strain evidence="7 8">B18</strain>
    </source>
</reference>
<dbReference type="AlphaFoldDB" id="A0A1L2ZMH5"/>
<dbReference type="PANTHER" id="PTHR43605">
    <property type="entry name" value="ACYL-COENZYME A SYNTHETASE"/>
    <property type="match status" value="1"/>
</dbReference>
<dbReference type="PANTHER" id="PTHR43605:SF10">
    <property type="entry name" value="ACYL-COA SYNTHETASE MEDIUM CHAIN FAMILY MEMBER 3"/>
    <property type="match status" value="1"/>
</dbReference>
<keyword evidence="8" id="KW-1185">Reference proteome</keyword>
<evidence type="ECO:0000256" key="1">
    <source>
        <dbReference type="ARBA" id="ARBA00006432"/>
    </source>
</evidence>
<dbReference type="GO" id="GO:0016405">
    <property type="term" value="F:CoA-ligase activity"/>
    <property type="evidence" value="ECO:0007669"/>
    <property type="project" value="UniProtKB-ARBA"/>
</dbReference>
<dbReference type="FunFam" id="3.30.300.30:FF:000005">
    <property type="entry name" value="Acyl-coenzyme A synthetase ACSM5, mitochondrial"/>
    <property type="match status" value="1"/>
</dbReference>
<dbReference type="PROSITE" id="PS00455">
    <property type="entry name" value="AMP_BINDING"/>
    <property type="match status" value="1"/>
</dbReference>
<proteinExistence type="inferred from homology"/>
<comment type="similarity">
    <text evidence="1">Belongs to the ATP-dependent AMP-binding enzyme family.</text>
</comment>
<dbReference type="GO" id="GO:0015645">
    <property type="term" value="F:fatty acid ligase activity"/>
    <property type="evidence" value="ECO:0007669"/>
    <property type="project" value="TreeGrafter"/>
</dbReference>
<dbReference type="InterPro" id="IPR020845">
    <property type="entry name" value="AMP-binding_CS"/>
</dbReference>
<dbReference type="GO" id="GO:0005524">
    <property type="term" value="F:ATP binding"/>
    <property type="evidence" value="ECO:0007669"/>
    <property type="project" value="UniProtKB-KW"/>
</dbReference>
<dbReference type="InterPro" id="IPR045851">
    <property type="entry name" value="AMP-bd_C_sf"/>
</dbReference>
<dbReference type="KEGG" id="nae:BHE16_05945"/>
<dbReference type="InterPro" id="IPR025110">
    <property type="entry name" value="AMP-bd_C"/>
</dbReference>
<dbReference type="GO" id="GO:0006637">
    <property type="term" value="P:acyl-CoA metabolic process"/>
    <property type="evidence" value="ECO:0007669"/>
    <property type="project" value="TreeGrafter"/>
</dbReference>
<name>A0A1L2ZMH5_9MICC</name>
<evidence type="ECO:0000256" key="2">
    <source>
        <dbReference type="ARBA" id="ARBA00022598"/>
    </source>
</evidence>
<dbReference type="Proteomes" id="UP000183530">
    <property type="component" value="Chromosome"/>
</dbReference>
<dbReference type="InterPro" id="IPR042099">
    <property type="entry name" value="ANL_N_sf"/>
</dbReference>
<evidence type="ECO:0000256" key="3">
    <source>
        <dbReference type="ARBA" id="ARBA00022741"/>
    </source>
</evidence>
<feature type="domain" description="AMP-dependent synthetase/ligase" evidence="5">
    <location>
        <begin position="30"/>
        <end position="384"/>
    </location>
</feature>
<dbReference type="RefSeq" id="WP_071894116.1">
    <property type="nucleotide sequence ID" value="NZ_CP018135.1"/>
</dbReference>
<dbReference type="GO" id="GO:0004321">
    <property type="term" value="F:fatty-acyl-CoA synthase activity"/>
    <property type="evidence" value="ECO:0007669"/>
    <property type="project" value="TreeGrafter"/>
</dbReference>
<sequence>MTSLPTVAEYMADVTTDKVIAAELLNDRHDPAKVAFTCIDANLNAVDLTYGELRERSEKVASALSKLGVKPGDHVATLMSKSADMLATLLGIWRLGAVEVPLFTAFAWPAIELRLTASAAKVVVVDADQRTKIQDTAATVVISGSASEYDDAAQVPEDLSLEALVAQEEPGFPAFAGTKDTPLVLIFTSGTTGHPKGVPVPIFALAAFRQYIEASLDVRDEDVFWNAADPGWALGLYYGVLGAMVSGKRNLFLRAGFDAKTCFAVMEKFKVTNFLSAPTMYRSLRAAGIPEGSNFSLRRASSAGEPLTPEVSVWSKEHLGSEVLDQYGQTELGMFIVNAWADELARDARPLSMGHALPGFKCEVLENESDVIAAPNQPGRVAVNVPESPLAWFHGYKDAPERTAQRFSADGKWYYTGDAGRRDEDGYFYFQSRDDDIILMAGYRIGPFDVESALATHPAVQESAVVGEPDEIRGEVVVAYVVLSNGHEGSDALTDELKKHVKSEYSAHAYPRRVVYVESLPKTPSGKIQRFVLREQAK</sequence>
<dbReference type="SUPFAM" id="SSF56801">
    <property type="entry name" value="Acetyl-CoA synthetase-like"/>
    <property type="match status" value="1"/>
</dbReference>
<organism evidence="7 8">
    <name type="scientific">Neomicrococcus aestuarii</name>
    <dbReference type="NCBI Taxonomy" id="556325"/>
    <lineage>
        <taxon>Bacteria</taxon>
        <taxon>Bacillati</taxon>
        <taxon>Actinomycetota</taxon>
        <taxon>Actinomycetes</taxon>
        <taxon>Micrococcales</taxon>
        <taxon>Micrococcaceae</taxon>
        <taxon>Neomicrococcus</taxon>
    </lineage>
</organism>
<dbReference type="Pfam" id="PF00501">
    <property type="entry name" value="AMP-binding"/>
    <property type="match status" value="1"/>
</dbReference>
<keyword evidence="2" id="KW-0436">Ligase</keyword>
<evidence type="ECO:0000259" key="6">
    <source>
        <dbReference type="Pfam" id="PF13193"/>
    </source>
</evidence>
<accession>A0A1L2ZMH5</accession>
<keyword evidence="3" id="KW-0547">Nucleotide-binding</keyword>
<dbReference type="GO" id="GO:0006633">
    <property type="term" value="P:fatty acid biosynthetic process"/>
    <property type="evidence" value="ECO:0007669"/>
    <property type="project" value="TreeGrafter"/>
</dbReference>
<dbReference type="EMBL" id="CP018135">
    <property type="protein sequence ID" value="APF40635.1"/>
    <property type="molecule type" value="Genomic_DNA"/>
</dbReference>
<dbReference type="InterPro" id="IPR051087">
    <property type="entry name" value="Mitochondrial_ACSM"/>
</dbReference>
<feature type="domain" description="AMP-binding enzyme C-terminal" evidence="6">
    <location>
        <begin position="450"/>
        <end position="527"/>
    </location>
</feature>
<evidence type="ECO:0000313" key="8">
    <source>
        <dbReference type="Proteomes" id="UP000183530"/>
    </source>
</evidence>